<comment type="caution">
    <text evidence="3">The sequence shown here is derived from an EMBL/GenBank/DDBJ whole genome shotgun (WGS) entry which is preliminary data.</text>
</comment>
<dbReference type="PANTHER" id="PTHR13268:SF0">
    <property type="entry name" value="BCAS3 MICROTUBULE ASSOCIATED CELL MIGRATION FACTOR"/>
    <property type="match status" value="1"/>
</dbReference>
<feature type="compositionally biased region" description="Low complexity" evidence="1">
    <location>
        <begin position="1531"/>
        <end position="1559"/>
    </location>
</feature>
<feature type="region of interest" description="Disordered" evidence="1">
    <location>
        <begin position="1073"/>
        <end position="1114"/>
    </location>
</feature>
<name>A0A8X7N406_9BASI</name>
<dbReference type="InterPro" id="IPR045142">
    <property type="entry name" value="BCAS3-like"/>
</dbReference>
<gene>
    <name evidence="3" type="ORF">A4X09_0g7028</name>
</gene>
<feature type="region of interest" description="Disordered" evidence="1">
    <location>
        <begin position="346"/>
        <end position="370"/>
    </location>
</feature>
<accession>A0A8X7N406</accession>
<feature type="compositionally biased region" description="Low complexity" evidence="1">
    <location>
        <begin position="1218"/>
        <end position="1236"/>
    </location>
</feature>
<dbReference type="InterPro" id="IPR048382">
    <property type="entry name" value="BCAS3_WD40"/>
</dbReference>
<dbReference type="EMBL" id="LWDG02000559">
    <property type="protein sequence ID" value="KAE8264206.1"/>
    <property type="molecule type" value="Genomic_DNA"/>
</dbReference>
<feature type="compositionally biased region" description="Low complexity" evidence="1">
    <location>
        <begin position="144"/>
        <end position="159"/>
    </location>
</feature>
<feature type="compositionally biased region" description="Polar residues" evidence="1">
    <location>
        <begin position="1"/>
        <end position="13"/>
    </location>
</feature>
<dbReference type="PANTHER" id="PTHR13268">
    <property type="entry name" value="BREAST CARCINOMA AMPLIFIED SEQUENCE 3"/>
    <property type="match status" value="1"/>
</dbReference>
<dbReference type="GO" id="GO:0042594">
    <property type="term" value="P:response to starvation"/>
    <property type="evidence" value="ECO:0007669"/>
    <property type="project" value="TreeGrafter"/>
</dbReference>
<feature type="compositionally biased region" description="Gly residues" evidence="1">
    <location>
        <begin position="781"/>
        <end position="792"/>
    </location>
</feature>
<feature type="compositionally biased region" description="Gly residues" evidence="1">
    <location>
        <begin position="1362"/>
        <end position="1379"/>
    </location>
</feature>
<evidence type="ECO:0000313" key="4">
    <source>
        <dbReference type="Proteomes" id="UP000078113"/>
    </source>
</evidence>
<feature type="region of interest" description="Disordered" evidence="1">
    <location>
        <begin position="1353"/>
        <end position="1382"/>
    </location>
</feature>
<feature type="compositionally biased region" description="Low complexity" evidence="1">
    <location>
        <begin position="2008"/>
        <end position="2025"/>
    </location>
</feature>
<feature type="compositionally biased region" description="Low complexity" evidence="1">
    <location>
        <begin position="829"/>
        <end position="842"/>
    </location>
</feature>
<feature type="compositionally biased region" description="Low complexity" evidence="1">
    <location>
        <begin position="752"/>
        <end position="762"/>
    </location>
</feature>
<feature type="region of interest" description="Disordered" evidence="1">
    <location>
        <begin position="1218"/>
        <end position="1238"/>
    </location>
</feature>
<protein>
    <recommendedName>
        <fullName evidence="2">BCAS3 WD40 domain-containing protein</fullName>
    </recommendedName>
</protein>
<feature type="domain" description="BCAS3 WD40" evidence="2">
    <location>
        <begin position="1120"/>
        <end position="1176"/>
    </location>
</feature>
<feature type="region of interest" description="Disordered" evidence="1">
    <location>
        <begin position="981"/>
        <end position="1009"/>
    </location>
</feature>
<feature type="region of interest" description="Disordered" evidence="1">
    <location>
        <begin position="1960"/>
        <end position="2048"/>
    </location>
</feature>
<feature type="region of interest" description="Disordered" evidence="1">
    <location>
        <begin position="1472"/>
        <end position="1580"/>
    </location>
</feature>
<sequence>MSFSNSPSRPATLSSHHHPSSRQPQTVSTAASSSPGTTTVSAAAAETVDIPLDEPASQTQPARQYYDYYQHQKQQQQQQDQIQPPPSHRPTHQQQSPFTQQHLPTQQSQSNHPYQVQHHSSTHSRSPSLIPPSSSPRHIPPTFLPLHHSHNPHSPSPVLHALSSTLSTAFNSLNQLTQAGSTAIAAAGGGAGSGPGPASGGGVVSVDSLRSNFTHDAVPDHIDRGFVPGSLASPLRGQVQHSLSANSAAPPGVTAQPQQSLPATISWTSWTVRPAAHRSHQGSTESGDDGDNTYSLEHPARAPALIVGYSSGALQVYVFESSAAAKHQSAALDELCFFPRVPALSSAQPAPASTEDKQRPQTRRRSSAVDHASAVHGAVFLSADMLLVLTECSTSAAGGTRAINLIALSLPDSSSVVSDPTHKQNVPKAVASYKVRDLGPHEAVVSAQLRASGTAFLAVSLTITKLDNPLAPFNSEIHALRIASTTSSALTPPVIHHACAPLTDLPPGVRPTLDLCGRVLVYAACMPSINARDRAAGGNFIAAAGAFGSHNAAGGAAGGLRGSEGDLSSEAGLGTPGSGAGGATAAMMNLGHRAAAAGLSSMSALTAAAAARFSPSSIGSGTGNPSPTGMEGGMSGLHGQYSQQQQLQQQPGWEQHASAAASAISIGAGAGVDAARRVGSGVLSGVRGLSGYLGAASTHRTHASISNSSSPPYVPSQLSRSAPSSQGGLAGAGRLGMSGFTSATSIDRAPSAYAAASAQQPRRFSSGIQHRNSISQRSGGPRLGGGNLGSAGNGPHVEEAVQSPTDSPLLQPSSHEEILPASQSPGLVGAAPSFGAPASSSPHAQGQDAASFAGSSVGSKRFSGHSLASAAQGYAQSGVHAFSTSVGAAAQPSSFSHLQSQGALSRANLVLGPVWVRVVDLSSVSSSPDDLPESLSRPRTLALFRPPNSSLGLLSQVGLGWSAGTNAAAAAAAASNSGTGGAALLSSSSPRSPTPIGGPEYSSSFSSSMAGAGGPFSPTSAFGTLPTVAPSLAPNPVALLSLSPDGSSLLTADALGQVFHVWEMMPCPAPIRSQDAGASASSVGPGSVDSKARRGRASSASYGGAGPGLTGLEEESLPPSVWHRYKLSRGLTSAQVVAATWSADAQFVFVQSQKGTVHAYPVNPHGGAPDVGKHLQHPGASASDGNKGIGLGTLSVEVKPIARLRPVEVPTQQPLTMSTTTETGTLTPTTMPGALGRRVPVPTTAAASLMLLNPKMCAEPPSLIPSDLGARKLQLLVYHPGRDMVLLHSFACVASATADVVDINATGTNGGTSSDRSGSLIAGLPRSVSAPVAAVATGAAAAASSGLTRMMSRTGSSWGSSAAGGSGGRGGDSSGGVAGLGQQSRSAGRIFSGVSGGGSNGGHAHGLMGDSVAFAAWCGLARVVLEEEMPEVDDTALDLNDLELGDDEEIGLGDDAEALEKRALLRDRHMRHGSSPLARPAVQVAASEVSSPSGSDEESGTRAKTTDTTPISKTRPLPQAQTRLQVAETGSAVSQSSSADLTSSASPKVGEGKKTTVTTNSPAQGGKKKRKGSTKAAGSSVDAAIPVLELPPSKTSEVTPKTVLPPIAQVELKEEEKQVGQVRSSLPPFRMPSWVTQIEVETYSRAPRVLPSTIWLSHQFDFCEPKAGKTALSSSLHALYKHKTSKLEVREEVQVDAPMADGDTSFDQGLISAIEARAFDGSSLGPRLGGNGPFSADSHGSAATWKIPMFPQGQRARHPAWHERVIAAGGVPIRNVAGGLGHGLGRAGREIGRSVEGAVSARRKRLSSASSGANDVAGFEAFDFEDDIGEGQGMGGQGLEGASAFLEVRAAKEAAGLSVEDLPATEIDSDDEQTWKDARKANQGLDDEFEEGWDGFAAEGCAPPQSARSAASRRGTGYMMGLLEEDGGVGRPASRAAAVAVPATPVPALKLGRQSLALAASSGGGVKSAVQTPTPPLASSNSTKSTPTSSSKVGRASSTMPGSLPLPATASARSSSTSTSSATTSSRRKADATGTPSGTSSFDLLYNR</sequence>
<dbReference type="Proteomes" id="UP000078113">
    <property type="component" value="Unassembled WGS sequence"/>
</dbReference>
<dbReference type="GO" id="GO:0005737">
    <property type="term" value="C:cytoplasm"/>
    <property type="evidence" value="ECO:0007669"/>
    <property type="project" value="TreeGrafter"/>
</dbReference>
<dbReference type="GO" id="GO:0006914">
    <property type="term" value="P:autophagy"/>
    <property type="evidence" value="ECO:0007669"/>
    <property type="project" value="InterPro"/>
</dbReference>
<evidence type="ECO:0000259" key="2">
    <source>
        <dbReference type="Pfam" id="PF21034"/>
    </source>
</evidence>
<reference evidence="3" key="2">
    <citation type="journal article" date="2019" name="IMA Fungus">
        <title>Genome sequencing and comparison of five Tilletia species to identify candidate genes for the detection of regulated species infecting wheat.</title>
        <authorList>
            <person name="Nguyen H.D.T."/>
            <person name="Sultana T."/>
            <person name="Kesanakurti P."/>
            <person name="Hambleton S."/>
        </authorList>
    </citation>
    <scope>NUCLEOTIDE SEQUENCE</scope>
    <source>
        <strain evidence="3">DAOMC 236422</strain>
    </source>
</reference>
<feature type="compositionally biased region" description="Polar residues" evidence="1">
    <location>
        <begin position="802"/>
        <end position="813"/>
    </location>
</feature>
<keyword evidence="4" id="KW-1185">Reference proteome</keyword>
<feature type="compositionally biased region" description="Pro residues" evidence="1">
    <location>
        <begin position="129"/>
        <end position="143"/>
    </location>
</feature>
<organism evidence="3 4">
    <name type="scientific">Tilletia walkeri</name>
    <dbReference type="NCBI Taxonomy" id="117179"/>
    <lineage>
        <taxon>Eukaryota</taxon>
        <taxon>Fungi</taxon>
        <taxon>Dikarya</taxon>
        <taxon>Basidiomycota</taxon>
        <taxon>Ustilaginomycotina</taxon>
        <taxon>Exobasidiomycetes</taxon>
        <taxon>Tilletiales</taxon>
        <taxon>Tilletiaceae</taxon>
        <taxon>Tilletia</taxon>
    </lineage>
</organism>
<feature type="region of interest" description="Disordered" evidence="1">
    <location>
        <begin position="752"/>
        <end position="855"/>
    </location>
</feature>
<feature type="compositionally biased region" description="Low complexity" evidence="1">
    <location>
        <begin position="1979"/>
        <end position="1991"/>
    </location>
</feature>
<proteinExistence type="predicted"/>
<dbReference type="Pfam" id="PF21034">
    <property type="entry name" value="BCAS3_WD40"/>
    <property type="match status" value="1"/>
</dbReference>
<evidence type="ECO:0000313" key="3">
    <source>
        <dbReference type="EMBL" id="KAE8264206.1"/>
    </source>
</evidence>
<feature type="compositionally biased region" description="Low complexity" evidence="1">
    <location>
        <begin position="64"/>
        <end position="82"/>
    </location>
</feature>
<feature type="compositionally biased region" description="Polar residues" evidence="1">
    <location>
        <begin position="703"/>
        <end position="727"/>
    </location>
</feature>
<reference evidence="3" key="1">
    <citation type="submission" date="2016-04" db="EMBL/GenBank/DDBJ databases">
        <authorList>
            <person name="Nguyen H.D."/>
            <person name="Samba Siva P."/>
            <person name="Cullis J."/>
            <person name="Levesque C.A."/>
            <person name="Hambleton S."/>
        </authorList>
    </citation>
    <scope>NUCLEOTIDE SEQUENCE</scope>
    <source>
        <strain evidence="3">DAOMC 236422</strain>
    </source>
</reference>
<feature type="region of interest" description="Disordered" evidence="1">
    <location>
        <begin position="1"/>
        <end position="159"/>
    </location>
</feature>
<feature type="compositionally biased region" description="Low complexity" evidence="1">
    <location>
        <begin position="1075"/>
        <end position="1089"/>
    </location>
</feature>
<feature type="compositionally biased region" description="Polar residues" evidence="1">
    <location>
        <begin position="766"/>
        <end position="776"/>
    </location>
</feature>
<evidence type="ECO:0000256" key="1">
    <source>
        <dbReference type="SAM" id="MobiDB-lite"/>
    </source>
</evidence>
<feature type="region of interest" description="Disordered" evidence="1">
    <location>
        <begin position="237"/>
        <end position="260"/>
    </location>
</feature>
<feature type="region of interest" description="Disordered" evidence="1">
    <location>
        <begin position="555"/>
        <end position="576"/>
    </location>
</feature>
<feature type="region of interest" description="Disordered" evidence="1">
    <location>
        <begin position="273"/>
        <end position="296"/>
    </location>
</feature>
<feature type="region of interest" description="Disordered" evidence="1">
    <location>
        <begin position="615"/>
        <end position="647"/>
    </location>
</feature>
<feature type="region of interest" description="Disordered" evidence="1">
    <location>
        <begin position="702"/>
        <end position="730"/>
    </location>
</feature>
<feature type="compositionally biased region" description="Low complexity" evidence="1">
    <location>
        <begin position="26"/>
        <end position="48"/>
    </location>
</feature>
<feature type="compositionally biased region" description="Polar residues" evidence="1">
    <location>
        <begin position="92"/>
        <end position="119"/>
    </location>
</feature>